<evidence type="ECO:0000313" key="2">
    <source>
        <dbReference type="EMBL" id="CAB4122547.1"/>
    </source>
</evidence>
<protein>
    <recommendedName>
        <fullName evidence="1">Thoeris anti-defense 2-like domain-containing protein</fullName>
    </recommendedName>
</protein>
<organism evidence="2">
    <name type="scientific">uncultured Caudovirales phage</name>
    <dbReference type="NCBI Taxonomy" id="2100421"/>
    <lineage>
        <taxon>Viruses</taxon>
        <taxon>Duplodnaviria</taxon>
        <taxon>Heunggongvirae</taxon>
        <taxon>Uroviricota</taxon>
        <taxon>Caudoviricetes</taxon>
        <taxon>Peduoviridae</taxon>
        <taxon>Maltschvirus</taxon>
        <taxon>Maltschvirus maltsch</taxon>
    </lineage>
</organism>
<dbReference type="Pfam" id="PF11195">
    <property type="entry name" value="Tad2-like"/>
    <property type="match status" value="1"/>
</dbReference>
<feature type="domain" description="Thoeris anti-defense 2-like" evidence="1">
    <location>
        <begin position="78"/>
        <end position="161"/>
    </location>
</feature>
<name>A0A6J5KNT7_9CAUD</name>
<gene>
    <name evidence="2" type="ORF">UFOVP33_20</name>
</gene>
<reference evidence="2" key="1">
    <citation type="submission" date="2020-04" db="EMBL/GenBank/DDBJ databases">
        <authorList>
            <person name="Chiriac C."/>
            <person name="Salcher M."/>
            <person name="Ghai R."/>
            <person name="Kavagutti S V."/>
        </authorList>
    </citation>
    <scope>NUCLEOTIDE SEQUENCE</scope>
</reference>
<sequence>MTMQQHIGVKVINAKPMTRQEYNDFRGWALPADENGDDAGFLVEYTDGGRGNTDLYAGYVSWSPADVFERAYRVTSGMTFGLAIEALKLGEKVSRAGWNGKGMWLYYVPENTYEAQTDAAREHFGNFVPYRAYIAMKTVDNEVVPWLASQTDMLAEDWEVVP</sequence>
<accession>A0A6J5KNT7</accession>
<evidence type="ECO:0000259" key="1">
    <source>
        <dbReference type="Pfam" id="PF11195"/>
    </source>
</evidence>
<proteinExistence type="predicted"/>
<dbReference type="InterPro" id="IPR021361">
    <property type="entry name" value="Tad2-like_dom"/>
</dbReference>
<dbReference type="EMBL" id="LR796162">
    <property type="protein sequence ID" value="CAB4122547.1"/>
    <property type="molecule type" value="Genomic_DNA"/>
</dbReference>